<dbReference type="PANTHER" id="PTHR36006">
    <property type="entry name" value="BNAC02G25390D PROTEIN"/>
    <property type="match status" value="1"/>
</dbReference>
<accession>A0AAQ3N052</accession>
<dbReference type="PANTHER" id="PTHR36006:SF2">
    <property type="entry name" value="OS06G0704200 PROTEIN"/>
    <property type="match status" value="1"/>
</dbReference>
<proteinExistence type="predicted"/>
<dbReference type="AlphaFoldDB" id="A0AAQ3N052"/>
<evidence type="ECO:0000313" key="3">
    <source>
        <dbReference type="Proteomes" id="UP001374535"/>
    </source>
</evidence>
<dbReference type="Proteomes" id="UP001374535">
    <property type="component" value="Chromosome 8"/>
</dbReference>
<protein>
    <submittedName>
        <fullName evidence="2">Uncharacterized protein</fullName>
    </submittedName>
</protein>
<organism evidence="2 3">
    <name type="scientific">Vigna mungo</name>
    <name type="common">Black gram</name>
    <name type="synonym">Phaseolus mungo</name>
    <dbReference type="NCBI Taxonomy" id="3915"/>
    <lineage>
        <taxon>Eukaryota</taxon>
        <taxon>Viridiplantae</taxon>
        <taxon>Streptophyta</taxon>
        <taxon>Embryophyta</taxon>
        <taxon>Tracheophyta</taxon>
        <taxon>Spermatophyta</taxon>
        <taxon>Magnoliopsida</taxon>
        <taxon>eudicotyledons</taxon>
        <taxon>Gunneridae</taxon>
        <taxon>Pentapetalae</taxon>
        <taxon>rosids</taxon>
        <taxon>fabids</taxon>
        <taxon>Fabales</taxon>
        <taxon>Fabaceae</taxon>
        <taxon>Papilionoideae</taxon>
        <taxon>50 kb inversion clade</taxon>
        <taxon>NPAAA clade</taxon>
        <taxon>indigoferoid/millettioid clade</taxon>
        <taxon>Phaseoleae</taxon>
        <taxon>Vigna</taxon>
    </lineage>
</organism>
<sequence>MARLRSKMHSVALTTLLTTAAVIASVAAADEPETLSNIPQTLSGECTLPKDCKKTRIQKPKSRKAESCTIKCVTTCIRGGEGSPGEGPFNVIRPLFGGMFRNL</sequence>
<evidence type="ECO:0000313" key="2">
    <source>
        <dbReference type="EMBL" id="WVZ00404.1"/>
    </source>
</evidence>
<dbReference type="EMBL" id="CP144693">
    <property type="protein sequence ID" value="WVZ00404.1"/>
    <property type="molecule type" value="Genomic_DNA"/>
</dbReference>
<keyword evidence="3" id="KW-1185">Reference proteome</keyword>
<name>A0AAQ3N052_VIGMU</name>
<reference evidence="2 3" key="1">
    <citation type="journal article" date="2023" name="Life. Sci Alliance">
        <title>Evolutionary insights into 3D genome organization and epigenetic landscape of Vigna mungo.</title>
        <authorList>
            <person name="Junaid A."/>
            <person name="Singh B."/>
            <person name="Bhatia S."/>
        </authorList>
    </citation>
    <scope>NUCLEOTIDE SEQUENCE [LARGE SCALE GENOMIC DNA]</scope>
    <source>
        <strain evidence="2">Urdbean</strain>
    </source>
</reference>
<keyword evidence="1" id="KW-0732">Signal</keyword>
<feature type="signal peptide" evidence="1">
    <location>
        <begin position="1"/>
        <end position="28"/>
    </location>
</feature>
<evidence type="ECO:0000256" key="1">
    <source>
        <dbReference type="SAM" id="SignalP"/>
    </source>
</evidence>
<gene>
    <name evidence="2" type="ORF">V8G54_026473</name>
</gene>
<feature type="chain" id="PRO_5042876076" evidence="1">
    <location>
        <begin position="29"/>
        <end position="103"/>
    </location>
</feature>